<gene>
    <name evidence="1" type="ORF">GDO54_014522</name>
</gene>
<name>A0AAV3A8Z8_PYXAD</name>
<protein>
    <submittedName>
        <fullName evidence="1">Uncharacterized protein</fullName>
    </submittedName>
</protein>
<dbReference type="EMBL" id="DYDO01000006">
    <property type="protein sequence ID" value="DBA23629.1"/>
    <property type="molecule type" value="Genomic_DNA"/>
</dbReference>
<sequence>MRKICIFSARDGRDDDHFLFIETLTSIYDSVSLHSEHYGTLVITFRSSGNPGYNYYFHSSQFISVVDKRKSHIARRPDTAGHLDFAVGG</sequence>
<dbReference type="AlphaFoldDB" id="A0AAV3A8Z8"/>
<dbReference type="Proteomes" id="UP001181693">
    <property type="component" value="Unassembled WGS sequence"/>
</dbReference>
<proteinExistence type="predicted"/>
<comment type="caution">
    <text evidence="1">The sequence shown here is derived from an EMBL/GenBank/DDBJ whole genome shotgun (WGS) entry which is preliminary data.</text>
</comment>
<keyword evidence="2" id="KW-1185">Reference proteome</keyword>
<evidence type="ECO:0000313" key="1">
    <source>
        <dbReference type="EMBL" id="DBA23629.1"/>
    </source>
</evidence>
<organism evidence="1 2">
    <name type="scientific">Pyxicephalus adspersus</name>
    <name type="common">African bullfrog</name>
    <dbReference type="NCBI Taxonomy" id="30357"/>
    <lineage>
        <taxon>Eukaryota</taxon>
        <taxon>Metazoa</taxon>
        <taxon>Chordata</taxon>
        <taxon>Craniata</taxon>
        <taxon>Vertebrata</taxon>
        <taxon>Euteleostomi</taxon>
        <taxon>Amphibia</taxon>
        <taxon>Batrachia</taxon>
        <taxon>Anura</taxon>
        <taxon>Neobatrachia</taxon>
        <taxon>Ranoidea</taxon>
        <taxon>Pyxicephalidae</taxon>
        <taxon>Pyxicephalinae</taxon>
        <taxon>Pyxicephalus</taxon>
    </lineage>
</organism>
<reference evidence="1" key="1">
    <citation type="thesis" date="2020" institute="ProQuest LLC" country="789 East Eisenhower Parkway, Ann Arbor, MI, USA">
        <title>Comparative Genomics and Chromosome Evolution.</title>
        <authorList>
            <person name="Mudd A.B."/>
        </authorList>
    </citation>
    <scope>NUCLEOTIDE SEQUENCE</scope>
    <source>
        <strain evidence="1">1538</strain>
        <tissue evidence="1">Blood</tissue>
    </source>
</reference>
<evidence type="ECO:0000313" key="2">
    <source>
        <dbReference type="Proteomes" id="UP001181693"/>
    </source>
</evidence>
<accession>A0AAV3A8Z8</accession>